<feature type="domain" description="CBM20" evidence="2">
    <location>
        <begin position="136"/>
        <end position="244"/>
    </location>
</feature>
<evidence type="ECO:0000256" key="1">
    <source>
        <dbReference type="SAM" id="SignalP"/>
    </source>
</evidence>
<evidence type="ECO:0000259" key="2">
    <source>
        <dbReference type="PROSITE" id="PS51166"/>
    </source>
</evidence>
<sequence>MKRTLPGVRVALTLMALLGVSLVGCSSEDVAPTPAGGSVDVQFDVAVPASTPCSATVEVVGNDPALGGGKSPGLALKRDVDGHFRGSGTFTVGKVLTYNFVLTHPSAQEPIAFHSYMVENRRNIQRQWTVSKWSVAPDPEHLPTLFVVDVPASTPANSEIWLSGNQESLGNWNGAGVQLAQSYSSERSYVTCLEFSPGTNLEFKATRGSWDSVEKDAQGGEINNRFHRVDAPSTVAAQVGSWRDLVPEEPRPDTLTGNIKYHEVDGSAYGLKNRQLIVWLPSNYDTDTNAHYPVLYMHDGQNLMNVKTSAFGVEWGVDETAQQLVEAGQIEPIIIVGIYNTVDRVLEYTQMPSPPRDGGKADDYGRLLVETIKPLIDSTYRTKPEPEYTGLAGSSLGGLVSMYLGLTHGDTFTRLGVISPSVWWASRDIVSRVNALSDKKPLRIWLDIGTEELGSDADNQETVDDTRLLRDALIAKGWVLDGDLKYLEAEGGRHNEASWRARMDQILKYLYPAH</sequence>
<feature type="chain" id="PRO_5001799762" evidence="1">
    <location>
        <begin position="27"/>
        <end position="514"/>
    </location>
</feature>
<dbReference type="PANTHER" id="PTHR48098">
    <property type="entry name" value="ENTEROCHELIN ESTERASE-RELATED"/>
    <property type="match status" value="1"/>
</dbReference>
<dbReference type="PROSITE" id="PS51166">
    <property type="entry name" value="CBM20"/>
    <property type="match status" value="1"/>
</dbReference>
<dbReference type="SUPFAM" id="SSF49452">
    <property type="entry name" value="Starch-binding domain-like"/>
    <property type="match status" value="1"/>
</dbReference>
<dbReference type="InterPro" id="IPR029058">
    <property type="entry name" value="AB_hydrolase_fold"/>
</dbReference>
<dbReference type="InterPro" id="IPR013783">
    <property type="entry name" value="Ig-like_fold"/>
</dbReference>
<reference evidence="3 4" key="1">
    <citation type="submission" date="2014-04" db="EMBL/GenBank/DDBJ databases">
        <title>Genome assembly of Hyalangium minutum DSM 14724.</title>
        <authorList>
            <person name="Sharma G."/>
            <person name="Subramanian S."/>
        </authorList>
    </citation>
    <scope>NUCLEOTIDE SEQUENCE [LARGE SCALE GENOMIC DNA]</scope>
    <source>
        <strain evidence="3 4">DSM 14724</strain>
    </source>
</reference>
<dbReference type="GO" id="GO:2001070">
    <property type="term" value="F:starch binding"/>
    <property type="evidence" value="ECO:0007669"/>
    <property type="project" value="InterPro"/>
</dbReference>
<name>A0A085WJ69_9BACT</name>
<proteinExistence type="predicted"/>
<dbReference type="Proteomes" id="UP000028725">
    <property type="component" value="Unassembled WGS sequence"/>
</dbReference>
<evidence type="ECO:0000313" key="3">
    <source>
        <dbReference type="EMBL" id="KFE67732.1"/>
    </source>
</evidence>
<dbReference type="STRING" id="394096.DB31_8215"/>
<dbReference type="Gene3D" id="3.40.50.1820">
    <property type="entry name" value="alpha/beta hydrolase"/>
    <property type="match status" value="1"/>
</dbReference>
<dbReference type="InterPro" id="IPR000801">
    <property type="entry name" value="Esterase-like"/>
</dbReference>
<dbReference type="PANTHER" id="PTHR48098:SF6">
    <property type="entry name" value="FERRI-BACILLIBACTIN ESTERASE BESA"/>
    <property type="match status" value="1"/>
</dbReference>
<protein>
    <submittedName>
        <fullName evidence="3">Putative esterase</fullName>
    </submittedName>
</protein>
<dbReference type="InterPro" id="IPR013784">
    <property type="entry name" value="Carb-bd-like_fold"/>
</dbReference>
<dbReference type="Gene3D" id="2.60.40.10">
    <property type="entry name" value="Immunoglobulins"/>
    <property type="match status" value="1"/>
</dbReference>
<dbReference type="EMBL" id="JMCB01000007">
    <property type="protein sequence ID" value="KFE67732.1"/>
    <property type="molecule type" value="Genomic_DNA"/>
</dbReference>
<dbReference type="AlphaFoldDB" id="A0A085WJ69"/>
<keyword evidence="1" id="KW-0732">Signal</keyword>
<organism evidence="3 4">
    <name type="scientific">Hyalangium minutum</name>
    <dbReference type="NCBI Taxonomy" id="394096"/>
    <lineage>
        <taxon>Bacteria</taxon>
        <taxon>Pseudomonadati</taxon>
        <taxon>Myxococcota</taxon>
        <taxon>Myxococcia</taxon>
        <taxon>Myxococcales</taxon>
        <taxon>Cystobacterineae</taxon>
        <taxon>Archangiaceae</taxon>
        <taxon>Hyalangium</taxon>
    </lineage>
</organism>
<dbReference type="Pfam" id="PF00756">
    <property type="entry name" value="Esterase"/>
    <property type="match status" value="1"/>
</dbReference>
<dbReference type="OrthoDB" id="49490at2"/>
<dbReference type="PROSITE" id="PS51257">
    <property type="entry name" value="PROKAR_LIPOPROTEIN"/>
    <property type="match status" value="1"/>
</dbReference>
<comment type="caution">
    <text evidence="3">The sequence shown here is derived from an EMBL/GenBank/DDBJ whole genome shotgun (WGS) entry which is preliminary data.</text>
</comment>
<dbReference type="InterPro" id="IPR050583">
    <property type="entry name" value="Mycobacterial_A85_antigen"/>
</dbReference>
<gene>
    <name evidence="3" type="ORF">DB31_8215</name>
</gene>
<evidence type="ECO:0000313" key="4">
    <source>
        <dbReference type="Proteomes" id="UP000028725"/>
    </source>
</evidence>
<keyword evidence="4" id="KW-1185">Reference proteome</keyword>
<dbReference type="InterPro" id="IPR002044">
    <property type="entry name" value="CBM20"/>
</dbReference>
<feature type="signal peptide" evidence="1">
    <location>
        <begin position="1"/>
        <end position="26"/>
    </location>
</feature>
<dbReference type="SMART" id="SM01065">
    <property type="entry name" value="CBM_2"/>
    <property type="match status" value="1"/>
</dbReference>
<accession>A0A085WJ69</accession>
<dbReference type="SUPFAM" id="SSF53474">
    <property type="entry name" value="alpha/beta-Hydrolases"/>
    <property type="match status" value="1"/>
</dbReference>
<dbReference type="Pfam" id="PF00686">
    <property type="entry name" value="CBM_20"/>
    <property type="match status" value="1"/>
</dbReference>